<name>A0A5P2G3H0_9BACT</name>
<keyword evidence="1" id="KW-0812">Transmembrane</keyword>
<dbReference type="EMBL" id="CP044016">
    <property type="protein sequence ID" value="QES89747.1"/>
    <property type="molecule type" value="Genomic_DNA"/>
</dbReference>
<dbReference type="OrthoDB" id="1048788at2"/>
<dbReference type="KEGG" id="arac:E0W69_014115"/>
<dbReference type="InterPro" id="IPR024294">
    <property type="entry name" value="DUF3810"/>
</dbReference>
<dbReference type="Proteomes" id="UP000292424">
    <property type="component" value="Chromosome"/>
</dbReference>
<protein>
    <submittedName>
        <fullName evidence="2">DUF3810 domain-containing protein</fullName>
    </submittedName>
</protein>
<evidence type="ECO:0000313" key="3">
    <source>
        <dbReference type="Proteomes" id="UP000292424"/>
    </source>
</evidence>
<accession>A0A5P2G3H0</accession>
<reference evidence="2 3" key="1">
    <citation type="submission" date="2019-09" db="EMBL/GenBank/DDBJ databases">
        <title>Complete genome sequence of Arachidicoccus sp. B3-10 isolated from apple orchard soil.</title>
        <authorList>
            <person name="Kim H.S."/>
            <person name="Han K.-I."/>
            <person name="Suh M.K."/>
            <person name="Lee K.C."/>
            <person name="Eom M.K."/>
            <person name="Kim J.-S."/>
            <person name="Kang S.W."/>
            <person name="Sin Y."/>
            <person name="Lee J.-S."/>
        </authorList>
    </citation>
    <scope>NUCLEOTIDE SEQUENCE [LARGE SCALE GENOMIC DNA]</scope>
    <source>
        <strain evidence="2 3">B3-10</strain>
    </source>
</reference>
<dbReference type="Pfam" id="PF12725">
    <property type="entry name" value="DUF3810"/>
    <property type="match status" value="1"/>
</dbReference>
<gene>
    <name evidence="2" type="ORF">E0W69_014115</name>
</gene>
<proteinExistence type="predicted"/>
<keyword evidence="3" id="KW-1185">Reference proteome</keyword>
<dbReference type="AlphaFoldDB" id="A0A5P2G3H0"/>
<feature type="transmembrane region" description="Helical" evidence="1">
    <location>
        <begin position="97"/>
        <end position="116"/>
    </location>
</feature>
<evidence type="ECO:0000313" key="2">
    <source>
        <dbReference type="EMBL" id="QES89747.1"/>
    </source>
</evidence>
<keyword evidence="1" id="KW-1133">Transmembrane helix</keyword>
<organism evidence="2 3">
    <name type="scientific">Rhizosphaericola mali</name>
    <dbReference type="NCBI Taxonomy" id="2545455"/>
    <lineage>
        <taxon>Bacteria</taxon>
        <taxon>Pseudomonadati</taxon>
        <taxon>Bacteroidota</taxon>
        <taxon>Chitinophagia</taxon>
        <taxon>Chitinophagales</taxon>
        <taxon>Chitinophagaceae</taxon>
        <taxon>Rhizosphaericola</taxon>
    </lineage>
</organism>
<sequence>MASMFFAKRKVKYIGILLLIIVILNLWESFSQSIELFYSSSIYKVFSIVERALLGFLPFSFGDIVYTIVILYSIFQFVLFIKNLFKRDWKTLRYKLFILLKSILLLYIFFLLNWGLNYSRLGISYQLKMDKPTYSTIELEDLSKELASKANFYRKQLPQIIHRNDNKVLFQGADSSYKILSEKYSFLKYTMPCVKVSIYSELGNYLGFTGYLDPFTGEAQVNTHTPYYQLPYITCHEIAHQLGYATEDEANFVGYLAASHSNNKLFRYSTYADLFRYAINELFIRDSTKAIPIYKSLDTLVKSDFIASRKFYLPYRNKMERIVTWIYGAYLKANKQPQGIETYNEVVSLLIGYKHKYHQL</sequence>
<feature type="transmembrane region" description="Helical" evidence="1">
    <location>
        <begin position="64"/>
        <end position="85"/>
    </location>
</feature>
<evidence type="ECO:0000256" key="1">
    <source>
        <dbReference type="SAM" id="Phobius"/>
    </source>
</evidence>
<keyword evidence="1" id="KW-0472">Membrane</keyword>